<name>A0A077WFA4_9FUNG</name>
<evidence type="ECO:0000313" key="3">
    <source>
        <dbReference type="EMBL" id="CDS05814.1"/>
    </source>
</evidence>
<feature type="region of interest" description="Disordered" evidence="1">
    <location>
        <begin position="419"/>
        <end position="449"/>
    </location>
</feature>
<dbReference type="EMBL" id="LK023317">
    <property type="protein sequence ID" value="CDS05814.1"/>
    <property type="molecule type" value="Genomic_DNA"/>
</dbReference>
<feature type="compositionally biased region" description="Polar residues" evidence="1">
    <location>
        <begin position="66"/>
        <end position="78"/>
    </location>
</feature>
<proteinExistence type="predicted"/>
<feature type="compositionally biased region" description="Polar residues" evidence="1">
    <location>
        <begin position="88"/>
        <end position="103"/>
    </location>
</feature>
<feature type="compositionally biased region" description="Low complexity" evidence="1">
    <location>
        <begin position="37"/>
        <end position="48"/>
    </location>
</feature>
<feature type="region of interest" description="Disordered" evidence="1">
    <location>
        <begin position="1"/>
        <end position="126"/>
    </location>
</feature>
<gene>
    <name evidence="3" type="ORF">LRAMOSA08342</name>
</gene>
<dbReference type="OrthoDB" id="2013972at2759"/>
<dbReference type="InterPro" id="IPR029063">
    <property type="entry name" value="SAM-dependent_MTases_sf"/>
</dbReference>
<feature type="compositionally biased region" description="Low complexity" evidence="1">
    <location>
        <begin position="420"/>
        <end position="441"/>
    </location>
</feature>
<dbReference type="InterPro" id="IPR041698">
    <property type="entry name" value="Methyltransf_25"/>
</dbReference>
<evidence type="ECO:0000256" key="1">
    <source>
        <dbReference type="SAM" id="MobiDB-lite"/>
    </source>
</evidence>
<dbReference type="Pfam" id="PF13649">
    <property type="entry name" value="Methyltransf_25"/>
    <property type="match status" value="1"/>
</dbReference>
<dbReference type="SUPFAM" id="SSF53335">
    <property type="entry name" value="S-adenosyl-L-methionine-dependent methyltransferases"/>
    <property type="match status" value="1"/>
</dbReference>
<dbReference type="AlphaFoldDB" id="A0A077WFA4"/>
<organism evidence="3">
    <name type="scientific">Lichtheimia ramosa</name>
    <dbReference type="NCBI Taxonomy" id="688394"/>
    <lineage>
        <taxon>Eukaryota</taxon>
        <taxon>Fungi</taxon>
        <taxon>Fungi incertae sedis</taxon>
        <taxon>Mucoromycota</taxon>
        <taxon>Mucoromycotina</taxon>
        <taxon>Mucoromycetes</taxon>
        <taxon>Mucorales</taxon>
        <taxon>Lichtheimiaceae</taxon>
        <taxon>Lichtheimia</taxon>
    </lineage>
</organism>
<accession>A0A077WFA4</accession>
<dbReference type="PANTHER" id="PTHR43591">
    <property type="entry name" value="METHYLTRANSFERASE"/>
    <property type="match status" value="1"/>
</dbReference>
<dbReference type="Gene3D" id="3.40.50.150">
    <property type="entry name" value="Vaccinia Virus protein VP39"/>
    <property type="match status" value="1"/>
</dbReference>
<feature type="compositionally biased region" description="Low complexity" evidence="1">
    <location>
        <begin position="104"/>
        <end position="117"/>
    </location>
</feature>
<evidence type="ECO:0000259" key="2">
    <source>
        <dbReference type="Pfam" id="PF13649"/>
    </source>
</evidence>
<dbReference type="CDD" id="cd02440">
    <property type="entry name" value="AdoMet_MTases"/>
    <property type="match status" value="1"/>
</dbReference>
<feature type="domain" description="Methyltransferase" evidence="2">
    <location>
        <begin position="186"/>
        <end position="277"/>
    </location>
</feature>
<reference evidence="3" key="1">
    <citation type="journal article" date="2014" name="Genome Announc.">
        <title>De novo whole-genome sequence and genome annotation of Lichtheimia ramosa.</title>
        <authorList>
            <person name="Linde J."/>
            <person name="Schwartze V."/>
            <person name="Binder U."/>
            <person name="Lass-Florl C."/>
            <person name="Voigt K."/>
            <person name="Horn F."/>
        </authorList>
    </citation>
    <scope>NUCLEOTIDE SEQUENCE</scope>
    <source>
        <strain evidence="3">JMRC FSU:6197</strain>
    </source>
</reference>
<feature type="compositionally biased region" description="Basic and acidic residues" evidence="1">
    <location>
        <begin position="7"/>
        <end position="23"/>
    </location>
</feature>
<sequence>MGNSHSEPADTHKHKKHDADHHSLVRRALKRVQSAFPSPTSSSPSTSTDISFPKKQHMQHYDGNGLSPSASSHPSLRLSTPPMHYPTLPTSLSQQEFESSSGLQSVPASPQPASASEQHQRQNACKRHTGLQQIACKYCLPDTEHEQDRLISMHFLSKHAFGGNYASPIGSILQQPKLHDRIQPCVLDVACGTGTWLMEMASEFPNAQFYGIDIYTMYPSDIKPPNVHFIQGNVLEGLPYDDATFDFVHMSYVSTCFSQSDRRQLLHQIRRVLKPGGYVEFRDAEHFIRNAGPLTNEFQRPFARVMREVLDVDVTWASHMAEQLHLVAGMTDIHNQVVSTHYMSSSNLSNAIMYHLESELQSFRDFLAEAYHLEKEEYDRICQSILEECRRYRSFQNHVLVWARKRLIEDSTPASIDRFSTAPSTVTSSGSPSSSYIPTTSNHSSRHDEKTSDIYQFVHGYVE</sequence>
<protein>
    <recommendedName>
        <fullName evidence="2">Methyltransferase domain-containing protein</fullName>
    </recommendedName>
</protein>